<feature type="transmembrane region" description="Helical" evidence="5">
    <location>
        <begin position="273"/>
        <end position="293"/>
    </location>
</feature>
<feature type="transmembrane region" description="Helical" evidence="5">
    <location>
        <begin position="214"/>
        <end position="234"/>
    </location>
</feature>
<keyword evidence="1" id="KW-0808">Transferase</keyword>
<feature type="transmembrane region" description="Helical" evidence="5">
    <location>
        <begin position="334"/>
        <end position="352"/>
    </location>
</feature>
<gene>
    <name evidence="7" type="ORF">F3K02_07910</name>
</gene>
<keyword evidence="5" id="KW-0812">Transmembrane</keyword>
<name>A0A7Y8GVF2_9BURK</name>
<keyword evidence="8" id="KW-1185">Reference proteome</keyword>
<feature type="transmembrane region" description="Helical" evidence="5">
    <location>
        <begin position="241"/>
        <end position="261"/>
    </location>
</feature>
<evidence type="ECO:0000256" key="5">
    <source>
        <dbReference type="SAM" id="Phobius"/>
    </source>
</evidence>
<sequence length="652" mass="73556">MKPVRPVSSPEDALAQRIVWWSMLLIAMPLALFAWWTYLQFPSRLAQLERVGQVEVWHEALGQPVFAQDTLREIVRTPPDWTQARWQPATLPYVKELGAAVDLPPDAPKYRVWLRIPVPPHEDGRGRLGLLGVRVMGGPWAVWADGQLQQANLSDWRIQWNVPLRSAVPLGARELLLAVPYADPQGFAVGSLYLGPMDVVDTAWRERNLLHFDMPRMMAFVAVLMMILSFHLAWARPREPYFKLLGFNGLAWSISCLQYFFDATGQDRLAVWFGSLVDSSITWTVVMACIFAFEIEGIRVPRLRSGLVIYATLSTLLTLPLWDWQKNALIAMNYFNVLAFIVGLVTLGLHVWRRPRREGVALFMALFTLLALGVHTLENLTSQKNPDGFFSFPMGTLVLYLVFMYVMSRRAIGALDAAERHEHELRQRLHEQEQHLAEQHARLQQLEVQRHLTTQHESIMQDLHDRLGSNLTSALLQARTGALTPTDTLLLLQDLADELRHMSKSTAADRRGLNEVLAELRQRVQHRLGHGGIQLVWDVDPALPAVAGRETSQHLRALLSEAIANVIKHAQATQIRLEAREEDGAVVIAVTDNGRGFDPVSAEFGRGLPGMRQRAETLGALLEIESDAQKGCRWVLRLPLSEATKAEPTRTT</sequence>
<feature type="transmembrane region" description="Helical" evidence="5">
    <location>
        <begin position="305"/>
        <end position="322"/>
    </location>
</feature>
<dbReference type="PANTHER" id="PTHR24421:SF63">
    <property type="entry name" value="SENSOR HISTIDINE KINASE DESK"/>
    <property type="match status" value="1"/>
</dbReference>
<dbReference type="InterPro" id="IPR036890">
    <property type="entry name" value="HATPase_C_sf"/>
</dbReference>
<dbReference type="InterPro" id="IPR050482">
    <property type="entry name" value="Sensor_HK_TwoCompSys"/>
</dbReference>
<organism evidence="7 8">
    <name type="scientific">Hydrogenophaga aromaticivorans</name>
    <dbReference type="NCBI Taxonomy" id="2610898"/>
    <lineage>
        <taxon>Bacteria</taxon>
        <taxon>Pseudomonadati</taxon>
        <taxon>Pseudomonadota</taxon>
        <taxon>Betaproteobacteria</taxon>
        <taxon>Burkholderiales</taxon>
        <taxon>Comamonadaceae</taxon>
        <taxon>Hydrogenophaga</taxon>
    </lineage>
</organism>
<keyword evidence="4" id="KW-0175">Coiled coil</keyword>
<dbReference type="PANTHER" id="PTHR24421">
    <property type="entry name" value="NITRATE/NITRITE SENSOR PROTEIN NARX-RELATED"/>
    <property type="match status" value="1"/>
</dbReference>
<accession>A0A7Y8GVF2</accession>
<dbReference type="Gene3D" id="3.30.565.10">
    <property type="entry name" value="Histidine kinase-like ATPase, C-terminal domain"/>
    <property type="match status" value="1"/>
</dbReference>
<keyword evidence="3" id="KW-0902">Two-component regulatory system</keyword>
<feature type="coiled-coil region" evidence="4">
    <location>
        <begin position="415"/>
        <end position="449"/>
    </location>
</feature>
<dbReference type="RefSeq" id="WP_177134882.1">
    <property type="nucleotide sequence ID" value="NZ_VYGV01000006.1"/>
</dbReference>
<dbReference type="InterPro" id="IPR003594">
    <property type="entry name" value="HATPase_dom"/>
</dbReference>
<dbReference type="SUPFAM" id="SSF55874">
    <property type="entry name" value="ATPase domain of HSP90 chaperone/DNA topoisomerase II/histidine kinase"/>
    <property type="match status" value="1"/>
</dbReference>
<evidence type="ECO:0000313" key="7">
    <source>
        <dbReference type="EMBL" id="NWF45176.1"/>
    </source>
</evidence>
<dbReference type="AlphaFoldDB" id="A0A7Y8GVF2"/>
<dbReference type="SMART" id="SM00387">
    <property type="entry name" value="HATPase_c"/>
    <property type="match status" value="1"/>
</dbReference>
<dbReference type="CDD" id="cd16917">
    <property type="entry name" value="HATPase_UhpB-NarQ-NarX-like"/>
    <property type="match status" value="1"/>
</dbReference>
<evidence type="ECO:0000256" key="4">
    <source>
        <dbReference type="SAM" id="Coils"/>
    </source>
</evidence>
<feature type="transmembrane region" description="Helical" evidence="5">
    <location>
        <begin position="389"/>
        <end position="407"/>
    </location>
</feature>
<comment type="caution">
    <text evidence="7">The sequence shown here is derived from an EMBL/GenBank/DDBJ whole genome shotgun (WGS) entry which is preliminary data.</text>
</comment>
<evidence type="ECO:0000259" key="6">
    <source>
        <dbReference type="PROSITE" id="PS50109"/>
    </source>
</evidence>
<evidence type="ECO:0000256" key="3">
    <source>
        <dbReference type="ARBA" id="ARBA00023012"/>
    </source>
</evidence>
<protein>
    <recommendedName>
        <fullName evidence="6">Histidine kinase domain-containing protein</fullName>
    </recommendedName>
</protein>
<dbReference type="PROSITE" id="PS50109">
    <property type="entry name" value="HIS_KIN"/>
    <property type="match status" value="1"/>
</dbReference>
<reference evidence="7 8" key="1">
    <citation type="submission" date="2019-09" db="EMBL/GenBank/DDBJ databases">
        <title>Hydrogenophaga aromatica sp. nov., isolated from a para-xylene-degrading enrichment culture.</title>
        <authorList>
            <person name="Tancsics A."/>
            <person name="Banerjee S."/>
        </authorList>
    </citation>
    <scope>NUCLEOTIDE SEQUENCE [LARGE SCALE GENOMIC DNA]</scope>
    <source>
        <strain evidence="7 8">D2P1</strain>
    </source>
</reference>
<feature type="transmembrane region" description="Helical" evidence="5">
    <location>
        <begin position="359"/>
        <end position="377"/>
    </location>
</feature>
<dbReference type="Proteomes" id="UP000545507">
    <property type="component" value="Unassembled WGS sequence"/>
</dbReference>
<dbReference type="GO" id="GO:0000160">
    <property type="term" value="P:phosphorelay signal transduction system"/>
    <property type="evidence" value="ECO:0007669"/>
    <property type="project" value="UniProtKB-KW"/>
</dbReference>
<feature type="domain" description="Histidine kinase" evidence="6">
    <location>
        <begin position="492"/>
        <end position="642"/>
    </location>
</feature>
<dbReference type="EMBL" id="VYGV01000006">
    <property type="protein sequence ID" value="NWF45176.1"/>
    <property type="molecule type" value="Genomic_DNA"/>
</dbReference>
<dbReference type="GO" id="GO:0016301">
    <property type="term" value="F:kinase activity"/>
    <property type="evidence" value="ECO:0007669"/>
    <property type="project" value="UniProtKB-KW"/>
</dbReference>
<evidence type="ECO:0000256" key="1">
    <source>
        <dbReference type="ARBA" id="ARBA00022679"/>
    </source>
</evidence>
<keyword evidence="5" id="KW-0472">Membrane</keyword>
<keyword evidence="2" id="KW-0418">Kinase</keyword>
<keyword evidence="5" id="KW-1133">Transmembrane helix</keyword>
<evidence type="ECO:0000313" key="8">
    <source>
        <dbReference type="Proteomes" id="UP000545507"/>
    </source>
</evidence>
<dbReference type="InterPro" id="IPR005467">
    <property type="entry name" value="His_kinase_dom"/>
</dbReference>
<proteinExistence type="predicted"/>
<evidence type="ECO:0000256" key="2">
    <source>
        <dbReference type="ARBA" id="ARBA00022777"/>
    </source>
</evidence>
<dbReference type="Pfam" id="PF02518">
    <property type="entry name" value="HATPase_c"/>
    <property type="match status" value="1"/>
</dbReference>
<feature type="transmembrane region" description="Helical" evidence="5">
    <location>
        <begin position="20"/>
        <end position="39"/>
    </location>
</feature>